<dbReference type="AlphaFoldDB" id="A0A452GKX4"/>
<proteinExistence type="predicted"/>
<dbReference type="PANTHER" id="PTHR47229:SF1">
    <property type="entry name" value="TRANSMEMBRANE PROTEIN 141"/>
    <property type="match status" value="1"/>
</dbReference>
<dbReference type="InterPro" id="IPR026788">
    <property type="entry name" value="Tmem141"/>
</dbReference>
<reference evidence="2" key="3">
    <citation type="submission" date="2025-09" db="UniProtKB">
        <authorList>
            <consortium name="Ensembl"/>
        </authorList>
    </citation>
    <scope>IDENTIFICATION</scope>
</reference>
<reference evidence="3" key="1">
    <citation type="journal article" date="2017" name="PLoS ONE">
        <title>The Agassiz's desert tortoise genome provides a resource for the conservation of a threatened species.</title>
        <authorList>
            <person name="Tollis M."/>
            <person name="DeNardo D.F."/>
            <person name="Cornelius J.A."/>
            <person name="Dolby G.A."/>
            <person name="Edwards T."/>
            <person name="Henen B.T."/>
            <person name="Karl A.E."/>
            <person name="Murphy R.W."/>
            <person name="Kusumi K."/>
        </authorList>
    </citation>
    <scope>NUCLEOTIDE SEQUENCE [LARGE SCALE GENOMIC DNA]</scope>
</reference>
<dbReference type="Proteomes" id="UP000291020">
    <property type="component" value="Unassembled WGS sequence"/>
</dbReference>
<feature type="region of interest" description="Disordered" evidence="1">
    <location>
        <begin position="92"/>
        <end position="117"/>
    </location>
</feature>
<dbReference type="Pfam" id="PF15110">
    <property type="entry name" value="TMEM141"/>
    <property type="match status" value="1"/>
</dbReference>
<dbReference type="Ensembl" id="ENSGAGT00000002760.1">
    <property type="protein sequence ID" value="ENSGAGP00000002407.1"/>
    <property type="gene ID" value="ENSGAGG00000001953.1"/>
</dbReference>
<sequence length="117" mass="12666">MEGAPSKPRGEERASCGREVSCSNSIRTHVGLVLTGIGAAFVLQKLLNKKLPYPLQWNVLLSVVAGSAASYAVTRVETQKCSSLWIYLETGQSPQGVPKENLHSPDLTENAETRSRV</sequence>
<protein>
    <submittedName>
        <fullName evidence="2">Uncharacterized protein</fullName>
    </submittedName>
</protein>
<accession>A0A452GKX4</accession>
<dbReference type="Gene3D" id="1.10.3350.20">
    <property type="entry name" value="Tmem141 protein family"/>
    <property type="match status" value="1"/>
</dbReference>
<evidence type="ECO:0000313" key="3">
    <source>
        <dbReference type="Proteomes" id="UP000291020"/>
    </source>
</evidence>
<name>A0A452GKX4_9SAUR</name>
<dbReference type="PANTHER" id="PTHR47229">
    <property type="entry name" value="TRANSMEMBRANE PROTEIN 141"/>
    <property type="match status" value="1"/>
</dbReference>
<dbReference type="InterPro" id="IPR038259">
    <property type="entry name" value="Tmem141_sf"/>
</dbReference>
<keyword evidence="3" id="KW-1185">Reference proteome</keyword>
<evidence type="ECO:0000313" key="2">
    <source>
        <dbReference type="Ensembl" id="ENSGAGP00000002407.1"/>
    </source>
</evidence>
<reference evidence="2" key="2">
    <citation type="submission" date="2025-08" db="UniProtKB">
        <authorList>
            <consortium name="Ensembl"/>
        </authorList>
    </citation>
    <scope>IDENTIFICATION</scope>
</reference>
<organism evidence="2 3">
    <name type="scientific">Gopherus agassizii</name>
    <name type="common">Agassiz's desert tortoise</name>
    <dbReference type="NCBI Taxonomy" id="38772"/>
    <lineage>
        <taxon>Eukaryota</taxon>
        <taxon>Metazoa</taxon>
        <taxon>Chordata</taxon>
        <taxon>Craniata</taxon>
        <taxon>Vertebrata</taxon>
        <taxon>Euteleostomi</taxon>
        <taxon>Archelosauria</taxon>
        <taxon>Testudinata</taxon>
        <taxon>Testudines</taxon>
        <taxon>Cryptodira</taxon>
        <taxon>Durocryptodira</taxon>
        <taxon>Testudinoidea</taxon>
        <taxon>Testudinidae</taxon>
        <taxon>Gopherus</taxon>
    </lineage>
</organism>
<evidence type="ECO:0000256" key="1">
    <source>
        <dbReference type="SAM" id="MobiDB-lite"/>
    </source>
</evidence>